<proteinExistence type="predicted"/>
<dbReference type="OrthoDB" id="2953592at2759"/>
<reference evidence="1" key="1">
    <citation type="submission" date="2022-06" db="EMBL/GenBank/DDBJ databases">
        <title>Genome Sequence of Candolleomyces eurysporus.</title>
        <authorList>
            <person name="Buettner E."/>
        </authorList>
    </citation>
    <scope>NUCLEOTIDE SEQUENCE</scope>
    <source>
        <strain evidence="1">VTCC 930004</strain>
    </source>
</reference>
<dbReference type="AlphaFoldDB" id="A0A9W8M9H2"/>
<evidence type="ECO:0000313" key="1">
    <source>
        <dbReference type="EMBL" id="KAJ2920918.1"/>
    </source>
</evidence>
<accession>A0A9W8M9H2</accession>
<comment type="caution">
    <text evidence="1">The sequence shown here is derived from an EMBL/GenBank/DDBJ whole genome shotgun (WGS) entry which is preliminary data.</text>
</comment>
<evidence type="ECO:0000313" key="2">
    <source>
        <dbReference type="Proteomes" id="UP001140091"/>
    </source>
</evidence>
<name>A0A9W8M9H2_9AGAR</name>
<protein>
    <submittedName>
        <fullName evidence="1">Uncharacterized protein</fullName>
    </submittedName>
</protein>
<organism evidence="1 2">
    <name type="scientific">Candolleomyces eurysporus</name>
    <dbReference type="NCBI Taxonomy" id="2828524"/>
    <lineage>
        <taxon>Eukaryota</taxon>
        <taxon>Fungi</taxon>
        <taxon>Dikarya</taxon>
        <taxon>Basidiomycota</taxon>
        <taxon>Agaricomycotina</taxon>
        <taxon>Agaricomycetes</taxon>
        <taxon>Agaricomycetidae</taxon>
        <taxon>Agaricales</taxon>
        <taxon>Agaricineae</taxon>
        <taxon>Psathyrellaceae</taxon>
        <taxon>Candolleomyces</taxon>
    </lineage>
</organism>
<sequence>MEKVQGADVTPDWDSFEKYTAAIDPFEKQLLELESPLADNEKSGVPTKDKVSALITFMGKWVADRQRLIGASTELEQDHYKDLFDQAQALNAAANIKRALNEDDKQVLQELSDGIKNHGLKDSDISGSSEKLVTAVKEKVQEILAATSGLTLNDYERMGKIVHAVMAIFIPFLAHEQDLENAHIVSKEVWEAAKTFAEETKEFAQDSSIESKDFDKQWATYEKILLGEVGAFAMQMVSLMRQAALVRRPFFGRTVGIVRMWQALSDSTKLRDEKLRSARVRIQTLLTDTLAQFKQTHDEVKSFDKGLQATVEARQESYTGLVKRLQDEIKTYNAGEWDNVLKGYKKGADVDDEHLKKYHAFIEANKRAASLIAQVRA</sequence>
<gene>
    <name evidence="1" type="ORF">H1R20_g16174</name>
</gene>
<keyword evidence="2" id="KW-1185">Reference proteome</keyword>
<feature type="non-terminal residue" evidence="1">
    <location>
        <position position="377"/>
    </location>
</feature>
<dbReference type="EMBL" id="JANBPK010001720">
    <property type="protein sequence ID" value="KAJ2920918.1"/>
    <property type="molecule type" value="Genomic_DNA"/>
</dbReference>
<dbReference type="Proteomes" id="UP001140091">
    <property type="component" value="Unassembled WGS sequence"/>
</dbReference>